<dbReference type="SUPFAM" id="SSF52058">
    <property type="entry name" value="L domain-like"/>
    <property type="match status" value="2"/>
</dbReference>
<evidence type="ECO:0000256" key="11">
    <source>
        <dbReference type="ARBA" id="ARBA00023170"/>
    </source>
</evidence>
<dbReference type="PANTHER" id="PTHR24365">
    <property type="entry name" value="TOLL-LIKE RECEPTOR"/>
    <property type="match status" value="1"/>
</dbReference>
<dbReference type="InterPro" id="IPR035897">
    <property type="entry name" value="Toll_tir_struct_dom_sf"/>
</dbReference>
<dbReference type="InterPro" id="IPR003591">
    <property type="entry name" value="Leu-rich_rpt_typical-subtyp"/>
</dbReference>
<dbReference type="AlphaFoldDB" id="A0A060X6Z7"/>
<keyword evidence="3" id="KW-0399">Innate immunity</keyword>
<evidence type="ECO:0000256" key="1">
    <source>
        <dbReference type="ARBA" id="ARBA00004479"/>
    </source>
</evidence>
<comment type="subcellular location">
    <subcellularLocation>
        <location evidence="1">Membrane</location>
        <topology evidence="1">Single-pass type I membrane protein</topology>
    </subcellularLocation>
</comment>
<name>A0A060X6Z7_ONCMY</name>
<dbReference type="Gene3D" id="3.80.10.10">
    <property type="entry name" value="Ribonuclease Inhibitor"/>
    <property type="match status" value="4"/>
</dbReference>
<gene>
    <name evidence="14" type="ORF">GSONMT00038184001</name>
</gene>
<dbReference type="Pfam" id="PF13855">
    <property type="entry name" value="LRR_8"/>
    <property type="match status" value="1"/>
</dbReference>
<evidence type="ECO:0000256" key="12">
    <source>
        <dbReference type="ARBA" id="ARBA00023180"/>
    </source>
</evidence>
<dbReference type="FunFam" id="3.40.50.10140:FF:000001">
    <property type="entry name" value="Toll-like receptor 2"/>
    <property type="match status" value="1"/>
</dbReference>
<evidence type="ECO:0000256" key="7">
    <source>
        <dbReference type="ARBA" id="ARBA00022737"/>
    </source>
</evidence>
<keyword evidence="7" id="KW-0677">Repeat</keyword>
<keyword evidence="12" id="KW-0325">Glycoprotein</keyword>
<keyword evidence="9" id="KW-1133">Transmembrane helix</keyword>
<comment type="similarity">
    <text evidence="2">Belongs to the Toll-like receptor family.</text>
</comment>
<organism evidence="14 15">
    <name type="scientific">Oncorhynchus mykiss</name>
    <name type="common">Rainbow trout</name>
    <name type="synonym">Salmo gairdneri</name>
    <dbReference type="NCBI Taxonomy" id="8022"/>
    <lineage>
        <taxon>Eukaryota</taxon>
        <taxon>Metazoa</taxon>
        <taxon>Chordata</taxon>
        <taxon>Craniata</taxon>
        <taxon>Vertebrata</taxon>
        <taxon>Euteleostomi</taxon>
        <taxon>Actinopterygii</taxon>
        <taxon>Neopterygii</taxon>
        <taxon>Teleostei</taxon>
        <taxon>Protacanthopterygii</taxon>
        <taxon>Salmoniformes</taxon>
        <taxon>Salmonidae</taxon>
        <taxon>Salmoninae</taxon>
        <taxon>Oncorhynchus</taxon>
    </lineage>
</organism>
<dbReference type="GO" id="GO:0045087">
    <property type="term" value="P:innate immune response"/>
    <property type="evidence" value="ECO:0007669"/>
    <property type="project" value="UniProtKB-KW"/>
</dbReference>
<evidence type="ECO:0000256" key="3">
    <source>
        <dbReference type="ARBA" id="ARBA00022588"/>
    </source>
</evidence>
<evidence type="ECO:0000256" key="8">
    <source>
        <dbReference type="ARBA" id="ARBA00022859"/>
    </source>
</evidence>
<keyword evidence="10" id="KW-0472">Membrane</keyword>
<dbReference type="GO" id="GO:0005886">
    <property type="term" value="C:plasma membrane"/>
    <property type="evidence" value="ECO:0007669"/>
    <property type="project" value="TreeGrafter"/>
</dbReference>
<keyword evidence="11" id="KW-0675">Receptor</keyword>
<accession>A0A060X6Z7</accession>
<keyword evidence="5" id="KW-0812">Transmembrane</keyword>
<keyword evidence="13" id="KW-0395">Inflammatory response</keyword>
<dbReference type="EMBL" id="FR904879">
    <property type="protein sequence ID" value="CDQ73099.1"/>
    <property type="molecule type" value="Genomic_DNA"/>
</dbReference>
<evidence type="ECO:0000256" key="10">
    <source>
        <dbReference type="ARBA" id="ARBA00023136"/>
    </source>
</evidence>
<evidence type="ECO:0000256" key="2">
    <source>
        <dbReference type="ARBA" id="ARBA00009634"/>
    </source>
</evidence>
<dbReference type="GO" id="GO:0038023">
    <property type="term" value="F:signaling receptor activity"/>
    <property type="evidence" value="ECO:0007669"/>
    <property type="project" value="TreeGrafter"/>
</dbReference>
<keyword evidence="4" id="KW-0433">Leucine-rich repeat</keyword>
<dbReference type="InterPro" id="IPR032675">
    <property type="entry name" value="LRR_dom_sf"/>
</dbReference>
<dbReference type="PANTHER" id="PTHR24365:SF522">
    <property type="entry name" value="LOW QUALITY PROTEIN: TOLL-LIKE RECEPTOR 13-RELATED"/>
    <property type="match status" value="1"/>
</dbReference>
<dbReference type="PROSITE" id="PS50104">
    <property type="entry name" value="TIR"/>
    <property type="match status" value="1"/>
</dbReference>
<reference evidence="14" key="1">
    <citation type="journal article" date="2014" name="Nat. Commun.">
        <title>The rainbow trout genome provides novel insights into evolution after whole-genome duplication in vertebrates.</title>
        <authorList>
            <person name="Berthelot C."/>
            <person name="Brunet F."/>
            <person name="Chalopin D."/>
            <person name="Juanchich A."/>
            <person name="Bernard M."/>
            <person name="Noel B."/>
            <person name="Bento P."/>
            <person name="Da Silva C."/>
            <person name="Labadie K."/>
            <person name="Alberti A."/>
            <person name="Aury J.M."/>
            <person name="Louis A."/>
            <person name="Dehais P."/>
            <person name="Bardou P."/>
            <person name="Montfort J."/>
            <person name="Klopp C."/>
            <person name="Cabau C."/>
            <person name="Gaspin C."/>
            <person name="Thorgaard G.H."/>
            <person name="Boussaha M."/>
            <person name="Quillet E."/>
            <person name="Guyomard R."/>
            <person name="Galiana D."/>
            <person name="Bobe J."/>
            <person name="Volff J.N."/>
            <person name="Genet C."/>
            <person name="Wincker P."/>
            <person name="Jaillon O."/>
            <person name="Roest Crollius H."/>
            <person name="Guiguen Y."/>
        </authorList>
    </citation>
    <scope>NUCLEOTIDE SEQUENCE [LARGE SCALE GENOMIC DNA]</scope>
</reference>
<dbReference type="SMART" id="SM00255">
    <property type="entry name" value="TIR"/>
    <property type="match status" value="1"/>
</dbReference>
<keyword evidence="6" id="KW-0732">Signal</keyword>
<dbReference type="GO" id="GO:0006954">
    <property type="term" value="P:inflammatory response"/>
    <property type="evidence" value="ECO:0007669"/>
    <property type="project" value="UniProtKB-KW"/>
</dbReference>
<evidence type="ECO:0000313" key="15">
    <source>
        <dbReference type="Proteomes" id="UP000193380"/>
    </source>
</evidence>
<dbReference type="InterPro" id="IPR000157">
    <property type="entry name" value="TIR_dom"/>
</dbReference>
<evidence type="ECO:0000256" key="6">
    <source>
        <dbReference type="ARBA" id="ARBA00022729"/>
    </source>
</evidence>
<dbReference type="GO" id="GO:0002224">
    <property type="term" value="P:toll-like receptor signaling pathway"/>
    <property type="evidence" value="ECO:0007669"/>
    <property type="project" value="TreeGrafter"/>
</dbReference>
<evidence type="ECO:0000256" key="9">
    <source>
        <dbReference type="ARBA" id="ARBA00022989"/>
    </source>
</evidence>
<dbReference type="STRING" id="8022.A0A060X6Z7"/>
<evidence type="ECO:0000256" key="5">
    <source>
        <dbReference type="ARBA" id="ARBA00022692"/>
    </source>
</evidence>
<reference evidence="14" key="2">
    <citation type="submission" date="2014-03" db="EMBL/GenBank/DDBJ databases">
        <authorList>
            <person name="Genoscope - CEA"/>
        </authorList>
    </citation>
    <scope>NUCLEOTIDE SEQUENCE</scope>
</reference>
<evidence type="ECO:0000313" key="14">
    <source>
        <dbReference type="EMBL" id="CDQ73099.1"/>
    </source>
</evidence>
<dbReference type="SMART" id="SM00369">
    <property type="entry name" value="LRR_TYP"/>
    <property type="match status" value="5"/>
</dbReference>
<evidence type="ECO:0000256" key="4">
    <source>
        <dbReference type="ARBA" id="ARBA00022614"/>
    </source>
</evidence>
<dbReference type="Gene3D" id="3.40.50.10140">
    <property type="entry name" value="Toll/interleukin-1 receptor homology (TIR) domain"/>
    <property type="match status" value="1"/>
</dbReference>
<dbReference type="Proteomes" id="UP000193380">
    <property type="component" value="Unassembled WGS sequence"/>
</dbReference>
<dbReference type="PROSITE" id="PS51450">
    <property type="entry name" value="LRR"/>
    <property type="match status" value="2"/>
</dbReference>
<keyword evidence="8" id="KW-0391">Immunity</keyword>
<evidence type="ECO:0000256" key="13">
    <source>
        <dbReference type="ARBA" id="ARBA00023198"/>
    </source>
</evidence>
<dbReference type="InterPro" id="IPR001611">
    <property type="entry name" value="Leu-rich_rpt"/>
</dbReference>
<proteinExistence type="inferred from homology"/>
<sequence length="945" mass="108580">MRLVSAQFELLVVWIIGSWGWLSNKCVLYDKKTNYWLSIHSSSCPHSNLTAVCWDLSDLKLNLSIVPSNYQALCLEIRSGSVMQSGALSRFSVLETIHIRGCLSTILPGTFKGLSHVKKLYLLCMEQCYNSSLLPNTFSDLTNLEELSIENYRLSVMAPDALGGIPLLKKLTVDSCTEELSDLLCRIVNMSQSLTALDFTSDGIVILRQPNCSDTNGAVLEFPYFYRLQEVFLNFPNAHRLEKRALKCFENISSLFLPDNDALQTQLLQSGISRLRHFVFNNNISFESVCETVFKLSIRQVHISDHKTENYSESAIRNCQGIEVLRLSICHSDNVRVNLIHYLKNLTDVSVLRYWDVKPECIELCDTHTQGPITWLKRLSLTLYMPSITSEQFSCLKNLEHLDLESSNINNISDFTFNGLGKLRILNLRDNNISQITKNTLFGLHNLETLTLELNPLVHIEAFAFIHLTSLKNVDLGDIHHPASQWEKRVTLNLTHIFGVFPPGLMYMNITSFFGCINIIIGSNSTPKLGLALQVRAKNVSFQDCWRPFFKSVVSLTAMTEHLLCGSHFAAKYFPSLKYFDFQSMLYAEFVDMTDLNTLVQLRYLKLMRVDLILQPGLAIMFRNLTKLESLNLISCRILTLEEELSRDLHSLVQLSIKVEEEFSMLETFPEPLTSLSYLLFYRPRLHCSCDNTWLDNWARGQGHIQVIIWHPNEADLTCKDETGIQNFARYSEANCSLDVGFVLFFCTSLGLLLFMLVTVLYQLAGDYLLAFCHILRGWMEEAVRRPNPRGRHCYDVFVSYSGRDERWVVEQLLPGLEQRGPPYLRLCLHSRDFQLGKDIVDNITDSLYSSRHTLCVVSRHYLRSNWCSLELRLATLRLLVEHRDILILVFLEDIPPRQLCAHHRLARLVKTRTYLDWPQEPALQSAFWDRLWIKLAPPEPDPRL</sequence>
<dbReference type="SUPFAM" id="SSF52200">
    <property type="entry name" value="Toll/Interleukin receptor TIR domain"/>
    <property type="match status" value="1"/>
</dbReference>
<dbReference type="PaxDb" id="8022-A0A060X6Z7"/>
<dbReference type="Pfam" id="PF01582">
    <property type="entry name" value="TIR"/>
    <property type="match status" value="1"/>
</dbReference>
<protein>
    <submittedName>
        <fullName evidence="14">Uncharacterized protein</fullName>
    </submittedName>
</protein>